<sequence>MVFVHQQSMACSTKMYCLVLNFLLLFCNFSTTLSRSFTGSSSSYLLGRKNLSRSDIMAPNIFNKLPSLWRTPKMIIARAFQTMRHSKPPGNNNECEPQSVFEPTSDIELENEESEPGRNGLNSLLPGLHSNPTSSLLQSAISPWTTQPAMLPYEYDPRAAIQDSSFNNIGGDMHSSTVNDHSHHERVEHNYHTNIIYHLHFGGSWS</sequence>
<comment type="caution">
    <text evidence="1">The sequence shown here is derived from an EMBL/GenBank/DDBJ whole genome shotgun (WGS) entry which is preliminary data.</text>
</comment>
<protein>
    <submittedName>
        <fullName evidence="1">Uncharacterized protein</fullName>
    </submittedName>
</protein>
<gene>
    <name evidence="1" type="ORF">DFJ43DRAFT_648438</name>
</gene>
<keyword evidence="2" id="KW-1185">Reference proteome</keyword>
<accession>A0AA38JED4</accession>
<dbReference type="Proteomes" id="UP001176059">
    <property type="component" value="Unassembled WGS sequence"/>
</dbReference>
<organism evidence="1 2">
    <name type="scientific">Lentinula guzmanii</name>
    <dbReference type="NCBI Taxonomy" id="2804957"/>
    <lineage>
        <taxon>Eukaryota</taxon>
        <taxon>Fungi</taxon>
        <taxon>Dikarya</taxon>
        <taxon>Basidiomycota</taxon>
        <taxon>Agaricomycotina</taxon>
        <taxon>Agaricomycetes</taxon>
        <taxon>Agaricomycetidae</taxon>
        <taxon>Agaricales</taxon>
        <taxon>Marasmiineae</taxon>
        <taxon>Omphalotaceae</taxon>
        <taxon>Lentinula</taxon>
    </lineage>
</organism>
<proteinExistence type="predicted"/>
<reference evidence="1" key="2">
    <citation type="journal article" date="2023" name="Proc. Natl. Acad. Sci. U.S.A.">
        <title>A global phylogenomic analysis of the shiitake genus Lentinula.</title>
        <authorList>
            <person name="Sierra-Patev S."/>
            <person name="Min B."/>
            <person name="Naranjo-Ortiz M."/>
            <person name="Looney B."/>
            <person name="Konkel Z."/>
            <person name="Slot J.C."/>
            <person name="Sakamoto Y."/>
            <person name="Steenwyk J.L."/>
            <person name="Rokas A."/>
            <person name="Carro J."/>
            <person name="Camarero S."/>
            <person name="Ferreira P."/>
            <person name="Molpeceres G."/>
            <person name="Ruiz-Duenas F.J."/>
            <person name="Serrano A."/>
            <person name="Henrissat B."/>
            <person name="Drula E."/>
            <person name="Hughes K.W."/>
            <person name="Mata J.L."/>
            <person name="Ishikawa N.K."/>
            <person name="Vargas-Isla R."/>
            <person name="Ushijima S."/>
            <person name="Smith C.A."/>
            <person name="Donoghue J."/>
            <person name="Ahrendt S."/>
            <person name="Andreopoulos W."/>
            <person name="He G."/>
            <person name="LaButti K."/>
            <person name="Lipzen A."/>
            <person name="Ng V."/>
            <person name="Riley R."/>
            <person name="Sandor L."/>
            <person name="Barry K."/>
            <person name="Martinez A.T."/>
            <person name="Xiao Y."/>
            <person name="Gibbons J.G."/>
            <person name="Terashima K."/>
            <person name="Grigoriev I.V."/>
            <person name="Hibbett D."/>
        </authorList>
    </citation>
    <scope>NUCLEOTIDE SEQUENCE</scope>
    <source>
        <strain evidence="1">ET3784</strain>
    </source>
</reference>
<dbReference type="AlphaFoldDB" id="A0AA38JED4"/>
<reference evidence="1" key="1">
    <citation type="submission" date="2022-08" db="EMBL/GenBank/DDBJ databases">
        <authorList>
            <consortium name="DOE Joint Genome Institute"/>
            <person name="Min B."/>
            <person name="Sierra-Patev S."/>
            <person name="Naranjo-Ortiz M."/>
            <person name="Looney B."/>
            <person name="Konkel Z."/>
            <person name="Slot J.C."/>
            <person name="Sakamoto Y."/>
            <person name="Steenwyk J.L."/>
            <person name="Rokas A."/>
            <person name="Carro J."/>
            <person name="Camarero S."/>
            <person name="Ferreira P."/>
            <person name="Molpeceres G."/>
            <person name="Ruiz-duenas F.J."/>
            <person name="Serrano A."/>
            <person name="Henrissat B."/>
            <person name="Drula E."/>
            <person name="Hughes K.W."/>
            <person name="Mata J.L."/>
            <person name="Ishikawa N.K."/>
            <person name="Vargas-Isla R."/>
            <person name="Ushijima S."/>
            <person name="Smith C.A."/>
            <person name="Ahrendt S."/>
            <person name="Andreopoulos W."/>
            <person name="He G."/>
            <person name="LaButti K."/>
            <person name="Lipzen A."/>
            <person name="Ng V."/>
            <person name="Riley R."/>
            <person name="Sandor L."/>
            <person name="Barry K."/>
            <person name="Martinez A.T."/>
            <person name="Xiao Y."/>
            <person name="Gibbons J.G."/>
            <person name="Terashima K."/>
            <person name="Hibbett D.S."/>
            <person name="Grigoriev I.V."/>
        </authorList>
    </citation>
    <scope>NUCLEOTIDE SEQUENCE</scope>
    <source>
        <strain evidence="1">ET3784</strain>
    </source>
</reference>
<evidence type="ECO:0000313" key="2">
    <source>
        <dbReference type="Proteomes" id="UP001176059"/>
    </source>
</evidence>
<evidence type="ECO:0000313" key="1">
    <source>
        <dbReference type="EMBL" id="KAJ3723596.1"/>
    </source>
</evidence>
<name>A0AA38JED4_9AGAR</name>
<dbReference type="EMBL" id="JANVFO010000052">
    <property type="protein sequence ID" value="KAJ3723596.1"/>
    <property type="molecule type" value="Genomic_DNA"/>
</dbReference>